<keyword evidence="9" id="KW-0378">Hydrolase</keyword>
<accession>A0A166CDC1</accession>
<comment type="cofactor">
    <cofactor evidence="1">
        <name>Zn(2+)</name>
        <dbReference type="ChEBI" id="CHEBI:29105"/>
    </cofactor>
</comment>
<keyword evidence="20" id="KW-1185">Reference proteome</keyword>
<dbReference type="GO" id="GO:0008270">
    <property type="term" value="F:zinc ion binding"/>
    <property type="evidence" value="ECO:0007669"/>
    <property type="project" value="InterPro"/>
</dbReference>
<dbReference type="GO" id="GO:0004181">
    <property type="term" value="F:metallocarboxypeptidase activity"/>
    <property type="evidence" value="ECO:0007669"/>
    <property type="project" value="InterPro"/>
</dbReference>
<evidence type="ECO:0000256" key="6">
    <source>
        <dbReference type="ARBA" id="ARBA00022670"/>
    </source>
</evidence>
<dbReference type="STRING" id="1314776.A0A166CDC1"/>
<dbReference type="AlphaFoldDB" id="A0A166CDC1"/>
<gene>
    <name evidence="19" type="ORF">SISSUDRAFT_1062956</name>
</gene>
<dbReference type="GO" id="GO:0006508">
    <property type="term" value="P:proteolysis"/>
    <property type="evidence" value="ECO:0007669"/>
    <property type="project" value="UniProtKB-KW"/>
</dbReference>
<evidence type="ECO:0000256" key="8">
    <source>
        <dbReference type="ARBA" id="ARBA00022729"/>
    </source>
</evidence>
<protein>
    <recommendedName>
        <fullName evidence="14">Inactive metallocarboxypeptidase ECM14</fullName>
    </recommendedName>
    <alternativeName>
        <fullName evidence="15">Inactive metallocarboxypeptidase ecm14</fullName>
    </alternativeName>
</protein>
<dbReference type="PANTHER" id="PTHR11705">
    <property type="entry name" value="PROTEASE FAMILY M14 CARBOXYPEPTIDASE A,B"/>
    <property type="match status" value="1"/>
</dbReference>
<evidence type="ECO:0000259" key="18">
    <source>
        <dbReference type="PROSITE" id="PS52035"/>
    </source>
</evidence>
<keyword evidence="6" id="KW-0645">Protease</keyword>
<dbReference type="Proteomes" id="UP000076798">
    <property type="component" value="Unassembled WGS sequence"/>
</dbReference>
<dbReference type="PROSITE" id="PS52035">
    <property type="entry name" value="PEPTIDASE_M14"/>
    <property type="match status" value="1"/>
</dbReference>
<evidence type="ECO:0000256" key="16">
    <source>
        <dbReference type="PROSITE-ProRule" id="PRU01379"/>
    </source>
</evidence>
<name>A0A166CDC1_9AGAM</name>
<evidence type="ECO:0000256" key="7">
    <source>
        <dbReference type="ARBA" id="ARBA00022723"/>
    </source>
</evidence>
<comment type="subcellular location">
    <subcellularLocation>
        <location evidence="2">Secreted</location>
    </subcellularLocation>
</comment>
<reference evidence="19 20" key="1">
    <citation type="journal article" date="2016" name="Mol. Biol. Evol.">
        <title>Comparative Genomics of Early-Diverging Mushroom-Forming Fungi Provides Insights into the Origins of Lignocellulose Decay Capabilities.</title>
        <authorList>
            <person name="Nagy L.G."/>
            <person name="Riley R."/>
            <person name="Tritt A."/>
            <person name="Adam C."/>
            <person name="Daum C."/>
            <person name="Floudas D."/>
            <person name="Sun H."/>
            <person name="Yadav J.S."/>
            <person name="Pangilinan J."/>
            <person name="Larsson K.H."/>
            <person name="Matsuura K."/>
            <person name="Barry K."/>
            <person name="Labutti K."/>
            <person name="Kuo R."/>
            <person name="Ohm R.A."/>
            <person name="Bhattacharya S.S."/>
            <person name="Shirouzu T."/>
            <person name="Yoshinaga Y."/>
            <person name="Martin F.M."/>
            <person name="Grigoriev I.V."/>
            <person name="Hibbett D.S."/>
        </authorList>
    </citation>
    <scope>NUCLEOTIDE SEQUENCE [LARGE SCALE GENOMIC DNA]</scope>
    <source>
        <strain evidence="19 20">HHB10207 ss-3</strain>
    </source>
</reference>
<dbReference type="Pfam" id="PF00246">
    <property type="entry name" value="Peptidase_M14"/>
    <property type="match status" value="1"/>
</dbReference>
<evidence type="ECO:0000313" key="20">
    <source>
        <dbReference type="Proteomes" id="UP000076798"/>
    </source>
</evidence>
<dbReference type="EMBL" id="KV428086">
    <property type="protein sequence ID" value="KZT37331.1"/>
    <property type="molecule type" value="Genomic_DNA"/>
</dbReference>
<keyword evidence="10" id="KW-0862">Zinc</keyword>
<evidence type="ECO:0000313" key="19">
    <source>
        <dbReference type="EMBL" id="KZT37331.1"/>
    </source>
</evidence>
<evidence type="ECO:0000256" key="4">
    <source>
        <dbReference type="ARBA" id="ARBA00022525"/>
    </source>
</evidence>
<dbReference type="GO" id="GO:0005615">
    <property type="term" value="C:extracellular space"/>
    <property type="evidence" value="ECO:0007669"/>
    <property type="project" value="TreeGrafter"/>
</dbReference>
<evidence type="ECO:0000256" key="3">
    <source>
        <dbReference type="ARBA" id="ARBA00005988"/>
    </source>
</evidence>
<dbReference type="OrthoDB" id="3626597at2759"/>
<dbReference type="CDD" id="cd03860">
    <property type="entry name" value="M14_CP_A-B_like"/>
    <property type="match status" value="1"/>
</dbReference>
<dbReference type="Gene3D" id="3.40.630.10">
    <property type="entry name" value="Zn peptidases"/>
    <property type="match status" value="1"/>
</dbReference>
<evidence type="ECO:0000256" key="13">
    <source>
        <dbReference type="ARBA" id="ARBA00025210"/>
    </source>
</evidence>
<evidence type="ECO:0000256" key="5">
    <source>
        <dbReference type="ARBA" id="ARBA00022645"/>
    </source>
</evidence>
<evidence type="ECO:0000256" key="1">
    <source>
        <dbReference type="ARBA" id="ARBA00001947"/>
    </source>
</evidence>
<keyword evidence="5" id="KW-0121">Carboxypeptidase</keyword>
<keyword evidence="7" id="KW-0479">Metal-binding</keyword>
<comment type="function">
    <text evidence="13">Inactive carboxypeptidase that may play a role in cell wall organization and biogenesis.</text>
</comment>
<evidence type="ECO:0000256" key="11">
    <source>
        <dbReference type="ARBA" id="ARBA00023049"/>
    </source>
</evidence>
<feature type="domain" description="Peptidase M14" evidence="18">
    <location>
        <begin position="128"/>
        <end position="441"/>
    </location>
</feature>
<dbReference type="SUPFAM" id="SSF53187">
    <property type="entry name" value="Zn-dependent exopeptidases"/>
    <property type="match status" value="1"/>
</dbReference>
<feature type="chain" id="PRO_5007871587" description="Inactive metallocarboxypeptidase ECM14" evidence="17">
    <location>
        <begin position="21"/>
        <end position="451"/>
    </location>
</feature>
<keyword evidence="11" id="KW-0482">Metalloprotease</keyword>
<dbReference type="PRINTS" id="PR00765">
    <property type="entry name" value="CRBOXYPTASEA"/>
</dbReference>
<feature type="signal peptide" evidence="17">
    <location>
        <begin position="1"/>
        <end position="20"/>
    </location>
</feature>
<proteinExistence type="inferred from homology"/>
<evidence type="ECO:0000256" key="17">
    <source>
        <dbReference type="SAM" id="SignalP"/>
    </source>
</evidence>
<keyword evidence="12" id="KW-1015">Disulfide bond</keyword>
<keyword evidence="4" id="KW-0964">Secreted</keyword>
<evidence type="ECO:0000256" key="10">
    <source>
        <dbReference type="ARBA" id="ARBA00022833"/>
    </source>
</evidence>
<keyword evidence="8 17" id="KW-0732">Signal</keyword>
<dbReference type="InterPro" id="IPR000834">
    <property type="entry name" value="Peptidase_M14"/>
</dbReference>
<organism evidence="19 20">
    <name type="scientific">Sistotremastrum suecicum HHB10207 ss-3</name>
    <dbReference type="NCBI Taxonomy" id="1314776"/>
    <lineage>
        <taxon>Eukaryota</taxon>
        <taxon>Fungi</taxon>
        <taxon>Dikarya</taxon>
        <taxon>Basidiomycota</taxon>
        <taxon>Agaricomycotina</taxon>
        <taxon>Agaricomycetes</taxon>
        <taxon>Sistotremastrales</taxon>
        <taxon>Sistotremastraceae</taxon>
        <taxon>Sistotremastrum</taxon>
    </lineage>
</organism>
<evidence type="ECO:0000256" key="9">
    <source>
        <dbReference type="ARBA" id="ARBA00022801"/>
    </source>
</evidence>
<comment type="similarity">
    <text evidence="3 16">Belongs to the peptidase M14 family.</text>
</comment>
<dbReference type="PANTHER" id="PTHR11705:SF147">
    <property type="entry name" value="INACTIVE METALLOCARBOXYPEPTIDASE ECM14"/>
    <property type="match status" value="1"/>
</dbReference>
<evidence type="ECO:0000256" key="15">
    <source>
        <dbReference type="ARBA" id="ARBA00026213"/>
    </source>
</evidence>
<dbReference type="FunFam" id="3.40.630.10:FF:000084">
    <property type="entry name" value="Carboxypeptidase B2"/>
    <property type="match status" value="1"/>
</dbReference>
<dbReference type="SMART" id="SM00631">
    <property type="entry name" value="Zn_pept"/>
    <property type="match status" value="1"/>
</dbReference>
<comment type="caution">
    <text evidence="16">Lacks conserved residue(s) required for the propagation of feature annotation.</text>
</comment>
<evidence type="ECO:0000256" key="14">
    <source>
        <dbReference type="ARBA" id="ARBA00026187"/>
    </source>
</evidence>
<evidence type="ECO:0000256" key="2">
    <source>
        <dbReference type="ARBA" id="ARBA00004613"/>
    </source>
</evidence>
<evidence type="ECO:0000256" key="12">
    <source>
        <dbReference type="ARBA" id="ARBA00023157"/>
    </source>
</evidence>
<sequence>MKRAITTTALWAAFILMAESLKLSEQVVFTKTPTQGQGIVRRYTHELAQDVDELLRIAQDLNLDIWHHDSKQLDIYFPTTTTASLHPALSRNTSYFEPYSEVPSPQLLAQNAIGWNISDLRASTFHLSYHPLYEIDSFLEEMANEWRDLVELIDIGASAEGRKTLAVKIARTDLNKKGKRVKKFAYVIQGAQHAREWIATATALYFANTLVVQKPKSLSHHKLLDHFDFYIIPTPNPDGYEYTWTEDRFWYKNRQSLGSDERCFGLDLNRNWGYQWSEETDFAGKPPKKKLPKDKCSHWYPGSRPFEAPEVVNVATFVSSLKRKMAFLDLRSYGQMLSTPYSYSCHDLPADAEDLLEAAMGAAQAAKKLYGTSIQTGMLCEMLYPAPGNIIDWMYGSANVKSSFAAHLPDTGTYGFSLPPTWIKPVGEEVGKIIDYLAKFIVNQVCSAAIP</sequence>